<feature type="transmembrane region" description="Helical" evidence="10">
    <location>
        <begin position="285"/>
        <end position="310"/>
    </location>
</feature>
<dbReference type="Proteomes" id="UP001430953">
    <property type="component" value="Unassembled WGS sequence"/>
</dbReference>
<comment type="subcellular location">
    <subcellularLocation>
        <location evidence="1">Cell membrane</location>
        <topology evidence="1">Multi-pass membrane protein</topology>
    </subcellularLocation>
</comment>
<evidence type="ECO:0000313" key="12">
    <source>
        <dbReference type="Proteomes" id="UP001430953"/>
    </source>
</evidence>
<sequence length="312" mass="36118">MFFFDPTKIEQIMEEIINNHQMLTDPKEIKIVEHYIYQGKIITILLTLGLVILSFLILILVLTPDILDFFRPLNKSRTHYILMLENYNITEGIQFYYFYTYAFASTFIGVFSIMAVSMMLILCSLYNCAMFKICSYRIEHSIDKKILACSNVRIVIVGRIIKMVKLHQRALKLFKLLITNFTVPFLALLVLGLFSFVSVMYRFLIAVTITHKMYDIIFSLIFIMAHYLYLFGSTFIGQHLVNHADELFAAVNLSLWYETPVTMQKLYLFLIRVTSKSIVPNIGGVYVSVMESFTSITSTAISFLMVIYSVQS</sequence>
<dbReference type="GO" id="GO:0004984">
    <property type="term" value="F:olfactory receptor activity"/>
    <property type="evidence" value="ECO:0007669"/>
    <property type="project" value="InterPro"/>
</dbReference>
<keyword evidence="3" id="KW-0716">Sensory transduction</keyword>
<dbReference type="GO" id="GO:0005886">
    <property type="term" value="C:plasma membrane"/>
    <property type="evidence" value="ECO:0007669"/>
    <property type="project" value="UniProtKB-SubCell"/>
</dbReference>
<keyword evidence="2" id="KW-1003">Cell membrane</keyword>
<keyword evidence="7 10" id="KW-0472">Membrane</keyword>
<evidence type="ECO:0000256" key="8">
    <source>
        <dbReference type="ARBA" id="ARBA00023170"/>
    </source>
</evidence>
<evidence type="ECO:0000256" key="9">
    <source>
        <dbReference type="ARBA" id="ARBA00023224"/>
    </source>
</evidence>
<keyword evidence="8" id="KW-0675">Receptor</keyword>
<keyword evidence="12" id="KW-1185">Reference proteome</keyword>
<evidence type="ECO:0000256" key="4">
    <source>
        <dbReference type="ARBA" id="ARBA00022692"/>
    </source>
</evidence>
<feature type="transmembrane region" description="Helical" evidence="10">
    <location>
        <begin position="216"/>
        <end position="236"/>
    </location>
</feature>
<comment type="caution">
    <text evidence="11">The sequence shown here is derived from an EMBL/GenBank/DDBJ whole genome shotgun (WGS) entry which is preliminary data.</text>
</comment>
<keyword evidence="6 10" id="KW-1133">Transmembrane helix</keyword>
<dbReference type="GO" id="GO:0007165">
    <property type="term" value="P:signal transduction"/>
    <property type="evidence" value="ECO:0007669"/>
    <property type="project" value="UniProtKB-KW"/>
</dbReference>
<evidence type="ECO:0000256" key="1">
    <source>
        <dbReference type="ARBA" id="ARBA00004651"/>
    </source>
</evidence>
<keyword evidence="9" id="KW-0807">Transducer</keyword>
<dbReference type="GO" id="GO:0005549">
    <property type="term" value="F:odorant binding"/>
    <property type="evidence" value="ECO:0007669"/>
    <property type="project" value="InterPro"/>
</dbReference>
<dbReference type="InterPro" id="IPR004117">
    <property type="entry name" value="7tm6_olfct_rcpt"/>
</dbReference>
<dbReference type="EMBL" id="JADYXP020000004">
    <property type="protein sequence ID" value="KAL0126400.1"/>
    <property type="molecule type" value="Genomic_DNA"/>
</dbReference>
<evidence type="ECO:0000256" key="6">
    <source>
        <dbReference type="ARBA" id="ARBA00022989"/>
    </source>
</evidence>
<reference evidence="11 12" key="1">
    <citation type="submission" date="2023-03" db="EMBL/GenBank/DDBJ databases">
        <title>High recombination rates correlate with genetic variation in Cardiocondyla obscurior ants.</title>
        <authorList>
            <person name="Errbii M."/>
        </authorList>
    </citation>
    <scope>NUCLEOTIDE SEQUENCE [LARGE SCALE GENOMIC DNA]</scope>
    <source>
        <strain evidence="11">Alpha-2009</strain>
        <tissue evidence="11">Whole body</tissue>
    </source>
</reference>
<dbReference type="Pfam" id="PF02949">
    <property type="entry name" value="7tm_6"/>
    <property type="match status" value="1"/>
</dbReference>
<organism evidence="11 12">
    <name type="scientific">Cardiocondyla obscurior</name>
    <dbReference type="NCBI Taxonomy" id="286306"/>
    <lineage>
        <taxon>Eukaryota</taxon>
        <taxon>Metazoa</taxon>
        <taxon>Ecdysozoa</taxon>
        <taxon>Arthropoda</taxon>
        <taxon>Hexapoda</taxon>
        <taxon>Insecta</taxon>
        <taxon>Pterygota</taxon>
        <taxon>Neoptera</taxon>
        <taxon>Endopterygota</taxon>
        <taxon>Hymenoptera</taxon>
        <taxon>Apocrita</taxon>
        <taxon>Aculeata</taxon>
        <taxon>Formicoidea</taxon>
        <taxon>Formicidae</taxon>
        <taxon>Myrmicinae</taxon>
        <taxon>Cardiocondyla</taxon>
    </lineage>
</organism>
<dbReference type="AlphaFoldDB" id="A0AAW2GFR0"/>
<feature type="transmembrane region" description="Helical" evidence="10">
    <location>
        <begin position="96"/>
        <end position="125"/>
    </location>
</feature>
<evidence type="ECO:0000256" key="2">
    <source>
        <dbReference type="ARBA" id="ARBA00022475"/>
    </source>
</evidence>
<keyword evidence="5" id="KW-0552">Olfaction</keyword>
<evidence type="ECO:0008006" key="13">
    <source>
        <dbReference type="Google" id="ProtNLM"/>
    </source>
</evidence>
<dbReference type="PANTHER" id="PTHR21137:SF35">
    <property type="entry name" value="ODORANT RECEPTOR 19A-RELATED"/>
    <property type="match status" value="1"/>
</dbReference>
<dbReference type="PANTHER" id="PTHR21137">
    <property type="entry name" value="ODORANT RECEPTOR"/>
    <property type="match status" value="1"/>
</dbReference>
<feature type="transmembrane region" description="Helical" evidence="10">
    <location>
        <begin position="184"/>
        <end position="204"/>
    </location>
</feature>
<protein>
    <recommendedName>
        <fullName evidence="13">Odorant receptor</fullName>
    </recommendedName>
</protein>
<proteinExistence type="predicted"/>
<gene>
    <name evidence="11" type="ORF">PUN28_005051</name>
</gene>
<evidence type="ECO:0000256" key="7">
    <source>
        <dbReference type="ARBA" id="ARBA00023136"/>
    </source>
</evidence>
<evidence type="ECO:0000313" key="11">
    <source>
        <dbReference type="EMBL" id="KAL0126400.1"/>
    </source>
</evidence>
<evidence type="ECO:0000256" key="5">
    <source>
        <dbReference type="ARBA" id="ARBA00022725"/>
    </source>
</evidence>
<feature type="transmembrane region" description="Helical" evidence="10">
    <location>
        <begin position="41"/>
        <end position="62"/>
    </location>
</feature>
<feature type="transmembrane region" description="Helical" evidence="10">
    <location>
        <begin position="146"/>
        <end position="164"/>
    </location>
</feature>
<evidence type="ECO:0000256" key="3">
    <source>
        <dbReference type="ARBA" id="ARBA00022606"/>
    </source>
</evidence>
<name>A0AAW2GFR0_9HYME</name>
<accession>A0AAW2GFR0</accession>
<evidence type="ECO:0000256" key="10">
    <source>
        <dbReference type="SAM" id="Phobius"/>
    </source>
</evidence>
<keyword evidence="4 10" id="KW-0812">Transmembrane</keyword>